<dbReference type="InterPro" id="IPR004195">
    <property type="entry name" value="Head_decoration_D"/>
</dbReference>
<dbReference type="Proteomes" id="UP000030564">
    <property type="component" value="Unassembled WGS sequence"/>
</dbReference>
<dbReference type="PATRIC" id="fig|587753.9.peg.4884"/>
<dbReference type="Gene3D" id="2.40.300.10">
    <property type="entry name" value="Head decoration protein D"/>
    <property type="match status" value="1"/>
</dbReference>
<evidence type="ECO:0000313" key="2">
    <source>
        <dbReference type="Proteomes" id="UP000030564"/>
    </source>
</evidence>
<gene>
    <name evidence="1" type="ORF">NZ35_27615</name>
</gene>
<dbReference type="Pfam" id="PF02924">
    <property type="entry name" value="HDPD"/>
    <property type="match status" value="1"/>
</dbReference>
<accession>A0A0A6D651</accession>
<name>A0A0A6D651_9PSED</name>
<sequence length="122" mass="12477">MATFNQPKDLGDLLLVQVSPGWTKDRITLQGGSDYALGQVLANVAGKYQALDPAGADPANKAVAVLAEHIDASGGDTPAVVIARGAVLALPELVWPPGITEPQKAAALDDLNAQGIVARATL</sequence>
<proteinExistence type="predicted"/>
<comment type="caution">
    <text evidence="1">The sequence shown here is derived from an EMBL/GenBank/DDBJ whole genome shotgun (WGS) entry which is preliminary data.</text>
</comment>
<dbReference type="EMBL" id="JSFK01000048">
    <property type="protein sequence ID" value="KHA70079.1"/>
    <property type="molecule type" value="Genomic_DNA"/>
</dbReference>
<evidence type="ECO:0008006" key="3">
    <source>
        <dbReference type="Google" id="ProtNLM"/>
    </source>
</evidence>
<protein>
    <recommendedName>
        <fullName evidence="3">Head decoration protein</fullName>
    </recommendedName>
</protein>
<reference evidence="1 2" key="1">
    <citation type="submission" date="2014-10" db="EMBL/GenBank/DDBJ databases">
        <title>Draft genome sequence of Pseudomonas chlororaphis EA105.</title>
        <authorList>
            <person name="McCully L.M."/>
            <person name="Bitzer A.S."/>
            <person name="Spence C."/>
            <person name="Bais H."/>
            <person name="Silby M.W."/>
        </authorList>
    </citation>
    <scope>NUCLEOTIDE SEQUENCE [LARGE SCALE GENOMIC DNA]</scope>
    <source>
        <strain evidence="1 2">EA105</strain>
    </source>
</reference>
<evidence type="ECO:0000313" key="1">
    <source>
        <dbReference type="EMBL" id="KHA70079.1"/>
    </source>
</evidence>
<organism evidence="1 2">
    <name type="scientific">Pseudomonas chlororaphis</name>
    <dbReference type="NCBI Taxonomy" id="587753"/>
    <lineage>
        <taxon>Bacteria</taxon>
        <taxon>Pseudomonadati</taxon>
        <taxon>Pseudomonadota</taxon>
        <taxon>Gammaproteobacteria</taxon>
        <taxon>Pseudomonadales</taxon>
        <taxon>Pseudomonadaceae</taxon>
        <taxon>Pseudomonas</taxon>
    </lineage>
</organism>
<dbReference type="OrthoDB" id="7020081at2"/>
<dbReference type="AlphaFoldDB" id="A0A0A6D651"/>